<name>A0A0C3LKN9_9AGAM</name>
<feature type="region of interest" description="Disordered" evidence="1">
    <location>
        <begin position="139"/>
        <end position="181"/>
    </location>
</feature>
<protein>
    <submittedName>
        <fullName evidence="2">Uncharacterized protein</fullName>
    </submittedName>
</protein>
<dbReference type="OrthoDB" id="3366231at2759"/>
<sequence length="181" mass="19820">MGDNLANPPWEICPLPSNHLQWNRQCPHCHVTFTNETPRFCCRRNGSCLTDVVPLPPLPAEYNTFINSPDISPASRILNLIFSFAALKSTAEFPATLSPPGFFAIQGCIYHRLRPNPELQHLMATSQWLYEGPSAVSTMDQLPSPALDNRDGQHVAPHQPACTAPPASPPSAPNPLSKCSN</sequence>
<evidence type="ECO:0000256" key="1">
    <source>
        <dbReference type="SAM" id="MobiDB-lite"/>
    </source>
</evidence>
<reference evidence="3" key="2">
    <citation type="submission" date="2015-01" db="EMBL/GenBank/DDBJ databases">
        <title>Evolutionary Origins and Diversification of the Mycorrhizal Mutualists.</title>
        <authorList>
            <consortium name="DOE Joint Genome Institute"/>
            <consortium name="Mycorrhizal Genomics Consortium"/>
            <person name="Kohler A."/>
            <person name="Kuo A."/>
            <person name="Nagy L.G."/>
            <person name="Floudas D."/>
            <person name="Copeland A."/>
            <person name="Barry K.W."/>
            <person name="Cichocki N."/>
            <person name="Veneault-Fourrey C."/>
            <person name="LaButti K."/>
            <person name="Lindquist E.A."/>
            <person name="Lipzen A."/>
            <person name="Lundell T."/>
            <person name="Morin E."/>
            <person name="Murat C."/>
            <person name="Riley R."/>
            <person name="Ohm R."/>
            <person name="Sun H."/>
            <person name="Tunlid A."/>
            <person name="Henrissat B."/>
            <person name="Grigoriev I.V."/>
            <person name="Hibbett D.S."/>
            <person name="Martin F."/>
        </authorList>
    </citation>
    <scope>NUCLEOTIDE SEQUENCE [LARGE SCALE GENOMIC DNA]</scope>
    <source>
        <strain evidence="3">MUT 4182</strain>
    </source>
</reference>
<dbReference type="EMBL" id="KN823124">
    <property type="protein sequence ID" value="KIO21902.1"/>
    <property type="molecule type" value="Genomic_DNA"/>
</dbReference>
<organism evidence="2 3">
    <name type="scientific">Tulasnella calospora MUT 4182</name>
    <dbReference type="NCBI Taxonomy" id="1051891"/>
    <lineage>
        <taxon>Eukaryota</taxon>
        <taxon>Fungi</taxon>
        <taxon>Dikarya</taxon>
        <taxon>Basidiomycota</taxon>
        <taxon>Agaricomycotina</taxon>
        <taxon>Agaricomycetes</taxon>
        <taxon>Cantharellales</taxon>
        <taxon>Tulasnellaceae</taxon>
        <taxon>Tulasnella</taxon>
    </lineage>
</organism>
<dbReference type="STRING" id="1051891.A0A0C3LKN9"/>
<evidence type="ECO:0000313" key="2">
    <source>
        <dbReference type="EMBL" id="KIO21902.1"/>
    </source>
</evidence>
<dbReference type="HOGENOM" id="CLU_1490060_0_0_1"/>
<dbReference type="AlphaFoldDB" id="A0A0C3LKN9"/>
<accession>A0A0C3LKN9</accession>
<keyword evidence="3" id="KW-1185">Reference proteome</keyword>
<dbReference type="Proteomes" id="UP000054248">
    <property type="component" value="Unassembled WGS sequence"/>
</dbReference>
<reference evidence="2 3" key="1">
    <citation type="submission" date="2014-04" db="EMBL/GenBank/DDBJ databases">
        <authorList>
            <consortium name="DOE Joint Genome Institute"/>
            <person name="Kuo A."/>
            <person name="Girlanda M."/>
            <person name="Perotto S."/>
            <person name="Kohler A."/>
            <person name="Nagy L.G."/>
            <person name="Floudas D."/>
            <person name="Copeland A."/>
            <person name="Barry K.W."/>
            <person name="Cichocki N."/>
            <person name="Veneault-Fourrey C."/>
            <person name="LaButti K."/>
            <person name="Lindquist E.A."/>
            <person name="Lipzen A."/>
            <person name="Lundell T."/>
            <person name="Morin E."/>
            <person name="Murat C."/>
            <person name="Sun H."/>
            <person name="Tunlid A."/>
            <person name="Henrissat B."/>
            <person name="Grigoriev I.V."/>
            <person name="Hibbett D.S."/>
            <person name="Martin F."/>
            <person name="Nordberg H.P."/>
            <person name="Cantor M.N."/>
            <person name="Hua S.X."/>
        </authorList>
    </citation>
    <scope>NUCLEOTIDE SEQUENCE [LARGE SCALE GENOMIC DNA]</scope>
    <source>
        <strain evidence="2 3">MUT 4182</strain>
    </source>
</reference>
<evidence type="ECO:0000313" key="3">
    <source>
        <dbReference type="Proteomes" id="UP000054248"/>
    </source>
</evidence>
<gene>
    <name evidence="2" type="ORF">M407DRAFT_28540</name>
</gene>
<proteinExistence type="predicted"/>